<proteinExistence type="predicted"/>
<dbReference type="InterPro" id="IPR004556">
    <property type="entry name" value="HemK-like"/>
</dbReference>
<sequence>MNLQELQEEFISAISAVYETTEAWNIWNLIVHHIHDNEKKGITIAGGSPQKYLEAIKRRLLQQEPVQYILQEAWFYDCPFYVDKNVLIPRPETEELVHWVIKEHQHRKELKILDIGTGSGCIPCILKRKLPQAAVFSCDISKAAIEVARRNAAACQLAIAFFELDFLNPENWKLLPKVDVIVSNPPYIPGKDRGFMHPNVLDYEPSLALFVPDNDPLLFYKKIAEASGSLLQPNGAVYVETHEELAVASAEVFEQGAFTTVIRQDLQGKNRFVKASN</sequence>
<dbReference type="AlphaFoldDB" id="A0A1A9I0S2"/>
<keyword evidence="8" id="KW-1185">Reference proteome</keyword>
<evidence type="ECO:0000256" key="4">
    <source>
        <dbReference type="ARBA" id="ARBA00022691"/>
    </source>
</evidence>
<feature type="domain" description="Methyltransferase small" evidence="6">
    <location>
        <begin position="106"/>
        <end position="192"/>
    </location>
</feature>
<dbReference type="SUPFAM" id="SSF53335">
    <property type="entry name" value="S-adenosyl-L-methionine-dependent methyltransferases"/>
    <property type="match status" value="1"/>
</dbReference>
<reference evidence="7 8" key="1">
    <citation type="submission" date="2016-05" db="EMBL/GenBank/DDBJ databases">
        <title>Niabella ginsenosidivorans BS26 whole genome sequencing.</title>
        <authorList>
            <person name="Im W.T."/>
            <person name="Siddiqi M.Z."/>
        </authorList>
    </citation>
    <scope>NUCLEOTIDE SEQUENCE [LARGE SCALE GENOMIC DNA]</scope>
    <source>
        <strain evidence="7 8">BS26</strain>
    </source>
</reference>
<protein>
    <recommendedName>
        <fullName evidence="1">peptide chain release factor N(5)-glutamine methyltransferase</fullName>
        <ecNumber evidence="1">2.1.1.297</ecNumber>
    </recommendedName>
</protein>
<dbReference type="KEGG" id="nia:A8C56_09850"/>
<keyword evidence="2 7" id="KW-0489">Methyltransferase</keyword>
<dbReference type="NCBIfam" id="TIGR03534">
    <property type="entry name" value="RF_mod_PrmC"/>
    <property type="match status" value="1"/>
</dbReference>
<evidence type="ECO:0000256" key="2">
    <source>
        <dbReference type="ARBA" id="ARBA00022603"/>
    </source>
</evidence>
<comment type="catalytic activity">
    <reaction evidence="5">
        <text>L-glutaminyl-[peptide chain release factor] + S-adenosyl-L-methionine = N(5)-methyl-L-glutaminyl-[peptide chain release factor] + S-adenosyl-L-homocysteine + H(+)</text>
        <dbReference type="Rhea" id="RHEA:42896"/>
        <dbReference type="Rhea" id="RHEA-COMP:10271"/>
        <dbReference type="Rhea" id="RHEA-COMP:10272"/>
        <dbReference type="ChEBI" id="CHEBI:15378"/>
        <dbReference type="ChEBI" id="CHEBI:30011"/>
        <dbReference type="ChEBI" id="CHEBI:57856"/>
        <dbReference type="ChEBI" id="CHEBI:59789"/>
        <dbReference type="ChEBI" id="CHEBI:61891"/>
        <dbReference type="EC" id="2.1.1.297"/>
    </reaction>
</comment>
<evidence type="ECO:0000313" key="7">
    <source>
        <dbReference type="EMBL" id="ANH81248.1"/>
    </source>
</evidence>
<evidence type="ECO:0000256" key="3">
    <source>
        <dbReference type="ARBA" id="ARBA00022679"/>
    </source>
</evidence>
<dbReference type="GO" id="GO:0102559">
    <property type="term" value="F:peptide chain release factor N(5)-glutamine methyltransferase activity"/>
    <property type="evidence" value="ECO:0007669"/>
    <property type="project" value="UniProtKB-EC"/>
</dbReference>
<dbReference type="STRING" id="1176587.A8C56_09850"/>
<dbReference type="EMBL" id="CP015772">
    <property type="protein sequence ID" value="ANH81248.1"/>
    <property type="molecule type" value="Genomic_DNA"/>
</dbReference>
<keyword evidence="4" id="KW-0949">S-adenosyl-L-methionine</keyword>
<dbReference type="OrthoDB" id="9800643at2"/>
<evidence type="ECO:0000259" key="6">
    <source>
        <dbReference type="Pfam" id="PF05175"/>
    </source>
</evidence>
<dbReference type="GO" id="GO:0003676">
    <property type="term" value="F:nucleic acid binding"/>
    <property type="evidence" value="ECO:0007669"/>
    <property type="project" value="InterPro"/>
</dbReference>
<dbReference type="PANTHER" id="PTHR18895:SF74">
    <property type="entry name" value="MTRF1L RELEASE FACTOR GLUTAMINE METHYLTRANSFERASE"/>
    <property type="match status" value="1"/>
</dbReference>
<dbReference type="EC" id="2.1.1.297" evidence="1"/>
<dbReference type="InterPro" id="IPR007848">
    <property type="entry name" value="Small_mtfrase_dom"/>
</dbReference>
<dbReference type="GO" id="GO:0032259">
    <property type="term" value="P:methylation"/>
    <property type="evidence" value="ECO:0007669"/>
    <property type="project" value="UniProtKB-KW"/>
</dbReference>
<dbReference type="CDD" id="cd02440">
    <property type="entry name" value="AdoMet_MTases"/>
    <property type="match status" value="1"/>
</dbReference>
<dbReference type="InterPro" id="IPR029063">
    <property type="entry name" value="SAM-dependent_MTases_sf"/>
</dbReference>
<name>A0A1A9I0S2_9BACT</name>
<dbReference type="Gene3D" id="3.40.50.150">
    <property type="entry name" value="Vaccinia Virus protein VP39"/>
    <property type="match status" value="1"/>
</dbReference>
<accession>A0A1A9I0S2</accession>
<dbReference type="InterPro" id="IPR002052">
    <property type="entry name" value="DNA_methylase_N6_adenine_CS"/>
</dbReference>
<dbReference type="Gene3D" id="1.10.8.10">
    <property type="entry name" value="DNA helicase RuvA subunit, C-terminal domain"/>
    <property type="match status" value="1"/>
</dbReference>
<gene>
    <name evidence="7" type="ORF">A8C56_09850</name>
</gene>
<keyword evidence="3 7" id="KW-0808">Transferase</keyword>
<dbReference type="InterPro" id="IPR050320">
    <property type="entry name" value="N5-glutamine_MTase"/>
</dbReference>
<dbReference type="PROSITE" id="PS00092">
    <property type="entry name" value="N6_MTASE"/>
    <property type="match status" value="1"/>
</dbReference>
<evidence type="ECO:0000256" key="5">
    <source>
        <dbReference type="ARBA" id="ARBA00048391"/>
    </source>
</evidence>
<evidence type="ECO:0000256" key="1">
    <source>
        <dbReference type="ARBA" id="ARBA00012771"/>
    </source>
</evidence>
<organism evidence="7 8">
    <name type="scientific">Niabella ginsenosidivorans</name>
    <dbReference type="NCBI Taxonomy" id="1176587"/>
    <lineage>
        <taxon>Bacteria</taxon>
        <taxon>Pseudomonadati</taxon>
        <taxon>Bacteroidota</taxon>
        <taxon>Chitinophagia</taxon>
        <taxon>Chitinophagales</taxon>
        <taxon>Chitinophagaceae</taxon>
        <taxon>Niabella</taxon>
    </lineage>
</organism>
<dbReference type="RefSeq" id="WP_067755186.1">
    <property type="nucleotide sequence ID" value="NZ_CP015772.1"/>
</dbReference>
<evidence type="ECO:0000313" key="8">
    <source>
        <dbReference type="Proteomes" id="UP000077667"/>
    </source>
</evidence>
<dbReference type="Proteomes" id="UP000077667">
    <property type="component" value="Chromosome"/>
</dbReference>
<dbReference type="Pfam" id="PF05175">
    <property type="entry name" value="MTS"/>
    <property type="match status" value="1"/>
</dbReference>
<dbReference type="PANTHER" id="PTHR18895">
    <property type="entry name" value="HEMK METHYLTRANSFERASE"/>
    <property type="match status" value="1"/>
</dbReference>
<dbReference type="InterPro" id="IPR019874">
    <property type="entry name" value="RF_methyltr_PrmC"/>
</dbReference>
<dbReference type="NCBIfam" id="TIGR00536">
    <property type="entry name" value="hemK_fam"/>
    <property type="match status" value="1"/>
</dbReference>